<protein>
    <submittedName>
        <fullName evidence="3">CofA protein</fullName>
    </submittedName>
</protein>
<organism evidence="3">
    <name type="scientific">Escherichia coli</name>
    <dbReference type="NCBI Taxonomy" id="562"/>
    <lineage>
        <taxon>Bacteria</taxon>
        <taxon>Pseudomonadati</taxon>
        <taxon>Pseudomonadota</taxon>
        <taxon>Gammaproteobacteria</taxon>
        <taxon>Enterobacterales</taxon>
        <taxon>Enterobacteriaceae</taxon>
        <taxon>Escherichia</taxon>
    </lineage>
</organism>
<dbReference type="NCBIfam" id="TIGR02532">
    <property type="entry name" value="IV_pilin_GFxxxE"/>
    <property type="match status" value="1"/>
</dbReference>
<dbReference type="GO" id="GO:0009289">
    <property type="term" value="C:pilus"/>
    <property type="evidence" value="ECO:0007669"/>
    <property type="project" value="InterPro"/>
</dbReference>
<feature type="transmembrane region" description="Helical" evidence="2">
    <location>
        <begin position="33"/>
        <end position="54"/>
    </location>
</feature>
<dbReference type="GO" id="GO:0016020">
    <property type="term" value="C:membrane"/>
    <property type="evidence" value="ECO:0007669"/>
    <property type="project" value="UniProtKB-SubCell"/>
</dbReference>
<keyword evidence="2" id="KW-0472">Membrane</keyword>
<dbReference type="InterPro" id="IPR012902">
    <property type="entry name" value="N_methyl_site"/>
</dbReference>
<proteinExistence type="predicted"/>
<dbReference type="AlphaFoldDB" id="A0A0F7TB61"/>
<name>A0A0F7TB61_ECOLX</name>
<dbReference type="InterPro" id="IPR045584">
    <property type="entry name" value="Pilin-like"/>
</dbReference>
<evidence type="ECO:0000256" key="2">
    <source>
        <dbReference type="SAM" id="Phobius"/>
    </source>
</evidence>
<keyword evidence="2" id="KW-0812">Transmembrane</keyword>
<dbReference type="PROSITE" id="PS00409">
    <property type="entry name" value="PROKAR_NTER_METHYL"/>
    <property type="match status" value="1"/>
</dbReference>
<comment type="subcellular location">
    <subcellularLocation>
        <location evidence="1">Membrane</location>
        <topology evidence="1">Single-pass membrane protein</topology>
    </subcellularLocation>
</comment>
<dbReference type="Pfam" id="PF07963">
    <property type="entry name" value="N_methyl"/>
    <property type="match status" value="1"/>
</dbReference>
<evidence type="ECO:0000313" key="3">
    <source>
        <dbReference type="EMBL" id="CEJ09700.1"/>
    </source>
</evidence>
<reference evidence="3" key="1">
    <citation type="submission" date="2014-11" db="EMBL/GenBank/DDBJ databases">
        <authorList>
            <person name="Aslett M."/>
        </authorList>
    </citation>
    <scope>NUCLEOTIDE SEQUENCE</scope>
    <source>
        <strain evidence="3">ETEC_ESEI_111</strain>
    </source>
</reference>
<dbReference type="RefSeq" id="WP_114142804.1">
    <property type="nucleotide sequence ID" value="NZ_LGMQ01000072.1"/>
</dbReference>
<keyword evidence="2" id="KW-1133">Transmembrane helix</keyword>
<dbReference type="EMBL" id="LN651094">
    <property type="protein sequence ID" value="CEJ09700.1"/>
    <property type="molecule type" value="Genomic_DNA"/>
</dbReference>
<dbReference type="GO" id="GO:0043230">
    <property type="term" value="C:extracellular organelle"/>
    <property type="evidence" value="ECO:0007669"/>
    <property type="project" value="InterPro"/>
</dbReference>
<gene>
    <name evidence="3" type="primary">cofA</name>
</gene>
<evidence type="ECO:0000256" key="1">
    <source>
        <dbReference type="ARBA" id="ARBA00004167"/>
    </source>
</evidence>
<accession>A0A0F7TB61</accession>
<reference evidence="3" key="2">
    <citation type="journal article" date="2015" name="Pathog. Dis.">
        <title>A putative, novel coli surface antigen 8B (CS8B) of enterotoxigenic Escherichia coli.</title>
        <authorList>
            <person name="Njoroge S.M."/>
            <person name="Boinett C.J."/>
            <person name="Made L.F."/>
            <person name="Ouko T.T."/>
            <person name="Fevre E.M."/>
            <person name="Thomson N.R."/>
            <person name="Kariuki S."/>
        </authorList>
    </citation>
    <scope>NUCLEOTIDE SEQUENCE</scope>
    <source>
        <strain evidence="3">ETEC_ESEI_111</strain>
    </source>
</reference>
<dbReference type="InterPro" id="IPR010271">
    <property type="entry name" value="TcpA"/>
</dbReference>
<dbReference type="Gene3D" id="3.30.1690.10">
    <property type="entry name" value="TcpA-like pilin"/>
    <property type="match status" value="1"/>
</dbReference>
<sequence length="235" mass="25222">MLSVYNRTQKMKEEARKKLAKYHELRKQRGMSLLEVIIVLGIIGTIAAGVVILAQRAFDSRTVSELVTNTNTIRVAMKDAYQRDGKYPDYADPLALTADTIKTGNSTIPVAQLVQLGKLTPDEARNGISGDYIGIGGAKTSNSNVNKGFVIELNGLSQEQCRSILGQVGNNWEFVEVGTSGSGSYSITAQVDMTKESGNNTTLRSLGLNGQNSITSSSILNTCTATVNSIILGSR</sequence>
<dbReference type="Pfam" id="PF05946">
    <property type="entry name" value="TcpA"/>
    <property type="match status" value="1"/>
</dbReference>
<dbReference type="SUPFAM" id="SSF54523">
    <property type="entry name" value="Pili subunits"/>
    <property type="match status" value="1"/>
</dbReference>